<dbReference type="InterPro" id="IPR009758">
    <property type="entry name" value="DUF1326"/>
</dbReference>
<evidence type="ECO:0008006" key="3">
    <source>
        <dbReference type="Google" id="ProtNLM"/>
    </source>
</evidence>
<reference evidence="1 2" key="1">
    <citation type="submission" date="2019-07" db="EMBL/GenBank/DDBJ databases">
        <title>Whole genome shotgun sequence of Pseudonocardia asaccharolytica NBRC 16224.</title>
        <authorList>
            <person name="Hosoyama A."/>
            <person name="Uohara A."/>
            <person name="Ohji S."/>
            <person name="Ichikawa N."/>
        </authorList>
    </citation>
    <scope>NUCLEOTIDE SEQUENCE [LARGE SCALE GENOMIC DNA]</scope>
    <source>
        <strain evidence="1 2">NBRC 16224</strain>
    </source>
</reference>
<gene>
    <name evidence="1" type="ORF">PA7_29810</name>
</gene>
<accession>A0A511D6B1</accession>
<evidence type="ECO:0000313" key="1">
    <source>
        <dbReference type="EMBL" id="GEL19144.1"/>
    </source>
</evidence>
<sequence length="202" mass="21503">MAWQLQGTYFENCSCDMVCPCTTSGLSMPADYERCRVVLAFNVRSGTVDDVDVSGLTVAVLADTPPLMSDGNWRVGVFMDAAASQEQAEKLGAVFSGQLGGPMAMLAPLIGENLGVETVPIDYADDGRRHRIKIGEAVDIEIEDFVPPLNPEGEVSKLTGMFHPANSTLTIARATASKVNAFGLQFDNSGKNGHSAPFSWAA</sequence>
<proteinExistence type="predicted"/>
<organism evidence="1 2">
    <name type="scientific">Pseudonocardia asaccharolytica DSM 44247 = NBRC 16224</name>
    <dbReference type="NCBI Taxonomy" id="1123024"/>
    <lineage>
        <taxon>Bacteria</taxon>
        <taxon>Bacillati</taxon>
        <taxon>Actinomycetota</taxon>
        <taxon>Actinomycetes</taxon>
        <taxon>Pseudonocardiales</taxon>
        <taxon>Pseudonocardiaceae</taxon>
        <taxon>Pseudonocardia</taxon>
    </lineage>
</organism>
<dbReference type="OrthoDB" id="9802256at2"/>
<dbReference type="AlphaFoldDB" id="A0A511D6B1"/>
<dbReference type="EMBL" id="BJVI01000032">
    <property type="protein sequence ID" value="GEL19144.1"/>
    <property type="molecule type" value="Genomic_DNA"/>
</dbReference>
<dbReference type="STRING" id="1123024.GCA_000423625_04032"/>
<dbReference type="Proteomes" id="UP000321328">
    <property type="component" value="Unassembled WGS sequence"/>
</dbReference>
<name>A0A511D6B1_9PSEU</name>
<evidence type="ECO:0000313" key="2">
    <source>
        <dbReference type="Proteomes" id="UP000321328"/>
    </source>
</evidence>
<comment type="caution">
    <text evidence="1">The sequence shown here is derived from an EMBL/GenBank/DDBJ whole genome shotgun (WGS) entry which is preliminary data.</text>
</comment>
<dbReference type="Pfam" id="PF07040">
    <property type="entry name" value="DUF1326"/>
    <property type="match status" value="1"/>
</dbReference>
<protein>
    <recommendedName>
        <fullName evidence="3">VldV</fullName>
    </recommendedName>
</protein>
<dbReference type="RefSeq" id="WP_028931387.1">
    <property type="nucleotide sequence ID" value="NZ_AUII01000025.1"/>
</dbReference>
<keyword evidence="2" id="KW-1185">Reference proteome</keyword>